<evidence type="ECO:0000313" key="2">
    <source>
        <dbReference type="EMBL" id="KAB1977432.1"/>
    </source>
</evidence>
<organism evidence="2 3">
    <name type="scientific">Lactobacillus crispatus</name>
    <dbReference type="NCBI Taxonomy" id="47770"/>
    <lineage>
        <taxon>Bacteria</taxon>
        <taxon>Bacillati</taxon>
        <taxon>Bacillota</taxon>
        <taxon>Bacilli</taxon>
        <taxon>Lactobacillales</taxon>
        <taxon>Lactobacillaceae</taxon>
        <taxon>Lactobacillus</taxon>
    </lineage>
</organism>
<dbReference type="EMBL" id="WBOB01000010">
    <property type="protein sequence ID" value="KAB1977432.1"/>
    <property type="molecule type" value="Genomic_DNA"/>
</dbReference>
<feature type="transmembrane region" description="Helical" evidence="1">
    <location>
        <begin position="413"/>
        <end position="428"/>
    </location>
</feature>
<feature type="transmembrane region" description="Helical" evidence="1">
    <location>
        <begin position="207"/>
        <end position="223"/>
    </location>
</feature>
<feature type="transmembrane region" description="Helical" evidence="1">
    <location>
        <begin position="97"/>
        <end position="120"/>
    </location>
</feature>
<feature type="transmembrane region" description="Helical" evidence="1">
    <location>
        <begin position="235"/>
        <end position="255"/>
    </location>
</feature>
<keyword evidence="1" id="KW-0812">Transmembrane</keyword>
<feature type="transmembrane region" description="Helical" evidence="1">
    <location>
        <begin position="383"/>
        <end position="401"/>
    </location>
</feature>
<evidence type="ECO:0000256" key="1">
    <source>
        <dbReference type="SAM" id="Phobius"/>
    </source>
</evidence>
<dbReference type="NCBIfam" id="TIGR04370">
    <property type="entry name" value="glyco_rpt_poly"/>
    <property type="match status" value="1"/>
</dbReference>
<keyword evidence="1" id="KW-1133">Transmembrane helix</keyword>
<accession>A0A6A1Z7U5</accession>
<gene>
    <name evidence="2" type="ORF">F8251_03215</name>
</gene>
<dbReference type="AlphaFoldDB" id="A0A6A1Z7U5"/>
<reference evidence="2 3" key="1">
    <citation type="submission" date="2019-09" db="EMBL/GenBank/DDBJ databases">
        <title>Investigation of probiotic properties of different lactic acid bacteria.</title>
        <authorList>
            <person name="Jaomanjaka F."/>
            <person name="Blanc P."/>
        </authorList>
    </citation>
    <scope>NUCLEOTIDE SEQUENCE [LARGE SCALE GENOMIC DNA]</scope>
    <source>
        <strain evidence="2 3">BIO6272</strain>
    </source>
</reference>
<name>A0A6A1Z7U5_9LACO</name>
<comment type="caution">
    <text evidence="2">The sequence shown here is derived from an EMBL/GenBank/DDBJ whole genome shotgun (WGS) entry which is preliminary data.</text>
</comment>
<feature type="transmembrane region" description="Helical" evidence="1">
    <location>
        <begin position="56"/>
        <end position="77"/>
    </location>
</feature>
<protein>
    <submittedName>
        <fullName evidence="2">Oligosaccharide repeat unit polymerase</fullName>
    </submittedName>
</protein>
<keyword evidence="1" id="KW-0472">Membrane</keyword>
<sequence>MKILFLSIIILLIIAYFANDKELFSPSVIYCSGFALASFFALLNEKKWGNIDLITYLVICGGLLEFFIITYIVKFIFNITVRQKSTYNIVFQDKSVISRYKLILLLLVQIFNLLIIVYYLRKVTGLSNVIEASHYINQSNNGWIQNQVQLPTIVGVLSAFNNACGLFSEYLIAKNTISKSRKNLIFLFLIILMGMITAILVSGARGGVVYNIIAFAFYLYFVYKTKIKWNNNNGKWLLIIFLGILLMVTLLPWSASLVGRAVTDNTDPIDYISIYIGAEIKNLSLFIQNGFYPVKGAVWGQQTFVGIIGPLSRLFELNIPQYSLDLPFKSINGYSLGNVYTTFYPWLYDFGYSGIFVLTMVMGIISETIYLYAKIQKNNHKHLICILIYGYISSFLFLSFFSNKFYEEVFSKNMLYIVISLFLIELFFKKVKNK</sequence>
<dbReference type="RefSeq" id="WP_131501423.1">
    <property type="nucleotide sequence ID" value="NZ_QKVQ01000016.1"/>
</dbReference>
<evidence type="ECO:0000313" key="3">
    <source>
        <dbReference type="Proteomes" id="UP000430323"/>
    </source>
</evidence>
<feature type="transmembrane region" description="Helical" evidence="1">
    <location>
        <begin position="350"/>
        <end position="371"/>
    </location>
</feature>
<feature type="transmembrane region" description="Helical" evidence="1">
    <location>
        <begin position="184"/>
        <end position="201"/>
    </location>
</feature>
<dbReference type="Proteomes" id="UP000430323">
    <property type="component" value="Unassembled WGS sequence"/>
</dbReference>
<feature type="transmembrane region" description="Helical" evidence="1">
    <location>
        <begin position="27"/>
        <end position="44"/>
    </location>
</feature>
<proteinExistence type="predicted"/>